<keyword evidence="1" id="KW-0808">Transferase</keyword>
<dbReference type="Pfam" id="PF00583">
    <property type="entry name" value="Acetyltransf_1"/>
    <property type="match status" value="1"/>
</dbReference>
<evidence type="ECO:0000256" key="2">
    <source>
        <dbReference type="ARBA" id="ARBA00023315"/>
    </source>
</evidence>
<name>A0A132PBV9_9MYCO</name>
<dbReference type="STRING" id="59750.AWC31_08085"/>
<dbReference type="SUPFAM" id="SSF55729">
    <property type="entry name" value="Acyl-CoA N-acyltransferases (Nat)"/>
    <property type="match status" value="1"/>
</dbReference>
<dbReference type="InterPro" id="IPR050832">
    <property type="entry name" value="Bact_Acetyltransf"/>
</dbReference>
<dbReference type="AlphaFoldDB" id="A0A132PBV9"/>
<keyword evidence="2" id="KW-0012">Acyltransferase</keyword>
<sequence>MTVRPIGADEWDLWCQLRIAALTDAPDAFTARLSEWSSIGLPRWRERFATRTAYNLVAERANQPIGLVSGLIVSADECQLRSLWVNPIARGSGAAGLLVEAIIEWARQHGATELTLRVIAHNTRAIDFYRRHGFVEAGDGGGDPVDRSPRELAMARPIRAA</sequence>
<dbReference type="PROSITE" id="PS51186">
    <property type="entry name" value="GNAT"/>
    <property type="match status" value="1"/>
</dbReference>
<dbReference type="Proteomes" id="UP000070612">
    <property type="component" value="Unassembled WGS sequence"/>
</dbReference>
<dbReference type="CDD" id="cd04301">
    <property type="entry name" value="NAT_SF"/>
    <property type="match status" value="1"/>
</dbReference>
<evidence type="ECO:0000313" key="5">
    <source>
        <dbReference type="Proteomes" id="UP000070612"/>
    </source>
</evidence>
<organism evidence="4 5">
    <name type="scientific">Mycolicibacterium wolinskyi</name>
    <dbReference type="NCBI Taxonomy" id="59750"/>
    <lineage>
        <taxon>Bacteria</taxon>
        <taxon>Bacillati</taxon>
        <taxon>Actinomycetota</taxon>
        <taxon>Actinomycetes</taxon>
        <taxon>Mycobacteriales</taxon>
        <taxon>Mycobacteriaceae</taxon>
        <taxon>Mycolicibacterium</taxon>
    </lineage>
</organism>
<dbReference type="PANTHER" id="PTHR43877:SF2">
    <property type="entry name" value="AMINOALKYLPHOSPHONATE N-ACETYLTRANSFERASE-RELATED"/>
    <property type="match status" value="1"/>
</dbReference>
<proteinExistence type="predicted"/>
<accession>A0A132PBV9</accession>
<dbReference type="EMBL" id="LGTW01000035">
    <property type="protein sequence ID" value="KWX19809.1"/>
    <property type="molecule type" value="Genomic_DNA"/>
</dbReference>
<reference evidence="4 5" key="1">
    <citation type="submission" date="2015-07" db="EMBL/GenBank/DDBJ databases">
        <title>A draft genome sequence of Mycobacterium wolinskyi.</title>
        <authorList>
            <person name="de Man T.J."/>
            <person name="Perry K.A."/>
            <person name="Coulliette A.D."/>
            <person name="Jensen B."/>
            <person name="Toney N.C."/>
            <person name="Limbago B.M."/>
            <person name="Noble-Wang J."/>
        </authorList>
    </citation>
    <scope>NUCLEOTIDE SEQUENCE [LARGE SCALE GENOMIC DNA]</scope>
    <source>
        <strain evidence="4 5">CDC_01</strain>
    </source>
</reference>
<evidence type="ECO:0000259" key="3">
    <source>
        <dbReference type="PROSITE" id="PS51186"/>
    </source>
</evidence>
<evidence type="ECO:0000256" key="1">
    <source>
        <dbReference type="ARBA" id="ARBA00022679"/>
    </source>
</evidence>
<dbReference type="Gene3D" id="3.40.630.30">
    <property type="match status" value="1"/>
</dbReference>
<keyword evidence="5" id="KW-1185">Reference proteome</keyword>
<feature type="domain" description="N-acetyltransferase" evidence="3">
    <location>
        <begin position="1"/>
        <end position="159"/>
    </location>
</feature>
<comment type="caution">
    <text evidence="4">The sequence shown here is derived from an EMBL/GenBank/DDBJ whole genome shotgun (WGS) entry which is preliminary data.</text>
</comment>
<dbReference type="InterPro" id="IPR016181">
    <property type="entry name" value="Acyl_CoA_acyltransferase"/>
</dbReference>
<protein>
    <recommendedName>
        <fullName evidence="3">N-acetyltransferase domain-containing protein</fullName>
    </recommendedName>
</protein>
<dbReference type="PATRIC" id="fig|59750.3.peg.5070"/>
<dbReference type="PANTHER" id="PTHR43877">
    <property type="entry name" value="AMINOALKYLPHOSPHONATE N-ACETYLTRANSFERASE-RELATED-RELATED"/>
    <property type="match status" value="1"/>
</dbReference>
<dbReference type="RefSeq" id="WP_067858938.1">
    <property type="nucleotide sequence ID" value="NZ_LGTW01000035.1"/>
</dbReference>
<dbReference type="GO" id="GO:0016747">
    <property type="term" value="F:acyltransferase activity, transferring groups other than amino-acyl groups"/>
    <property type="evidence" value="ECO:0007669"/>
    <property type="project" value="InterPro"/>
</dbReference>
<dbReference type="InterPro" id="IPR000182">
    <property type="entry name" value="GNAT_dom"/>
</dbReference>
<gene>
    <name evidence="4" type="ORF">AFM11_33670</name>
</gene>
<evidence type="ECO:0000313" key="4">
    <source>
        <dbReference type="EMBL" id="KWX19809.1"/>
    </source>
</evidence>